<evidence type="ECO:0000256" key="4">
    <source>
        <dbReference type="ARBA" id="ARBA00022670"/>
    </source>
</evidence>
<dbReference type="RefSeq" id="WP_183327545.1">
    <property type="nucleotide sequence ID" value="NZ_JACHHK010000002.1"/>
</dbReference>
<keyword evidence="9" id="KW-1133">Transmembrane helix</keyword>
<dbReference type="Proteomes" id="UP000539953">
    <property type="component" value="Unassembled WGS sequence"/>
</dbReference>
<name>A0A7W8FV16_9FIRM</name>
<evidence type="ECO:0000256" key="11">
    <source>
        <dbReference type="ARBA" id="ARBA00023136"/>
    </source>
</evidence>
<comment type="subcellular location">
    <subcellularLocation>
        <location evidence="2">Cell membrane</location>
        <topology evidence="2">Multi-pass membrane protein</topology>
    </subcellularLocation>
</comment>
<evidence type="ECO:0000313" key="14">
    <source>
        <dbReference type="Proteomes" id="UP000539953"/>
    </source>
</evidence>
<evidence type="ECO:0000256" key="3">
    <source>
        <dbReference type="ARBA" id="ARBA00022475"/>
    </source>
</evidence>
<dbReference type="InterPro" id="IPR001915">
    <property type="entry name" value="Peptidase_M48"/>
</dbReference>
<evidence type="ECO:0000256" key="7">
    <source>
        <dbReference type="ARBA" id="ARBA00022801"/>
    </source>
</evidence>
<feature type="domain" description="Peptidase M48" evidence="12">
    <location>
        <begin position="76"/>
        <end position="208"/>
    </location>
</feature>
<dbReference type="AlphaFoldDB" id="A0A7W8FV16"/>
<dbReference type="GO" id="GO:0046872">
    <property type="term" value="F:metal ion binding"/>
    <property type="evidence" value="ECO:0007669"/>
    <property type="project" value="UniProtKB-KW"/>
</dbReference>
<evidence type="ECO:0000256" key="9">
    <source>
        <dbReference type="ARBA" id="ARBA00022989"/>
    </source>
</evidence>
<keyword evidence="4" id="KW-0645">Protease</keyword>
<dbReference type="GO" id="GO:0004222">
    <property type="term" value="F:metalloendopeptidase activity"/>
    <property type="evidence" value="ECO:0007669"/>
    <property type="project" value="InterPro"/>
</dbReference>
<dbReference type="Pfam" id="PF01435">
    <property type="entry name" value="Peptidase_M48"/>
    <property type="match status" value="1"/>
</dbReference>
<dbReference type="CDD" id="cd07325">
    <property type="entry name" value="M48_Ste24p_like"/>
    <property type="match status" value="1"/>
</dbReference>
<keyword evidence="3" id="KW-1003">Cell membrane</keyword>
<comment type="cofactor">
    <cofactor evidence="1">
        <name>Zn(2+)</name>
        <dbReference type="ChEBI" id="CHEBI:29105"/>
    </cofactor>
</comment>
<dbReference type="InterPro" id="IPR050083">
    <property type="entry name" value="HtpX_protease"/>
</dbReference>
<sequence length="801" mass="90170">MAFRPELYVHDLDKTAFEAFSRFPETEKLRELCIKNCDEQTVKNHILSDGVQLGKNNMPEIYHLLPPICEKLGIDLPELYCVHSSKMHAAVGGCAHPFIYITSALAEQTEPALIASVLAHECGHIADPHFLYYSMAIQIMSKTNDRILNIPDVDNILTPSLSKALQFWAYCSELTADRAAVLCDGSADHLIKVLLKIHGYDPDQVNQSEFFQKALNLDNFADENNANQIIDKILSQEDSQSLLATRLYESNTWAQSEQYHRILKGTYSVLSENNPQIKSFDNEEIINAEVQVETSSKNSMSEADIQKELVRINSELDRYTNHADRTEYALAVGAGIVAGIIDAVYVGETTMTKGTIGLSHKQVNHFIQEYAKARGIHKDRLKDAISELEKEFKVDQDNVWKGANIRVSAKNHHLADLAHHPTPAGLLAALIVQFLRIGIFVNRDGEWHFVFIETSREDIIRNVIPAVITAILNWLVTMDEQAFEEEYGHKLPENIHRIAHLAASTPILIEIAKCADNWFGHLVSDMGGSKNTAGAGMGIPGVFISLFYEIAALPILKDTGLPETMNNLYQKQKIDLRHELAAVNLAKKQAVPVLFVEIFTRVLYFVAELIKQTEIMKQNGGTYKDIDWQKVIPFNNRSVNRMLTIASMTFTTADTTDAAVHAALKSKGNWILFSGKFAARYNYVGAGRATYAIVKEISSEKKKAELIHEKLLLTEIKKQTDIQRLREYEQWLTEQVTIFLAEDITEFMNGFNDIQKGIAEDNSNQIIKGNVTIQKILGRDPQFTNQKEFDALMDSDEAFIL</sequence>
<dbReference type="GO" id="GO:0006508">
    <property type="term" value="P:proteolysis"/>
    <property type="evidence" value="ECO:0007669"/>
    <property type="project" value="UniProtKB-KW"/>
</dbReference>
<proteinExistence type="predicted"/>
<evidence type="ECO:0000313" key="13">
    <source>
        <dbReference type="EMBL" id="MBB5182678.1"/>
    </source>
</evidence>
<evidence type="ECO:0000256" key="6">
    <source>
        <dbReference type="ARBA" id="ARBA00022723"/>
    </source>
</evidence>
<keyword evidence="6" id="KW-0479">Metal-binding</keyword>
<accession>A0A7W8FV16</accession>
<gene>
    <name evidence="13" type="ORF">HNQ47_000697</name>
</gene>
<protein>
    <recommendedName>
        <fullName evidence="12">Peptidase M48 domain-containing protein</fullName>
    </recommendedName>
</protein>
<evidence type="ECO:0000256" key="2">
    <source>
        <dbReference type="ARBA" id="ARBA00004651"/>
    </source>
</evidence>
<dbReference type="Gene3D" id="3.30.2010.10">
    <property type="entry name" value="Metalloproteases ('zincins'), catalytic domain"/>
    <property type="match status" value="1"/>
</dbReference>
<organism evidence="13 14">
    <name type="scientific">Catenisphaera adipataccumulans</name>
    <dbReference type="NCBI Taxonomy" id="700500"/>
    <lineage>
        <taxon>Bacteria</taxon>
        <taxon>Bacillati</taxon>
        <taxon>Bacillota</taxon>
        <taxon>Erysipelotrichia</taxon>
        <taxon>Erysipelotrichales</taxon>
        <taxon>Erysipelotrichaceae</taxon>
        <taxon>Catenisphaera</taxon>
    </lineage>
</organism>
<keyword evidence="8" id="KW-0862">Zinc</keyword>
<reference evidence="13 14" key="1">
    <citation type="submission" date="2020-08" db="EMBL/GenBank/DDBJ databases">
        <title>Genomic Encyclopedia of Type Strains, Phase IV (KMG-IV): sequencing the most valuable type-strain genomes for metagenomic binning, comparative biology and taxonomic classification.</title>
        <authorList>
            <person name="Goeker M."/>
        </authorList>
    </citation>
    <scope>NUCLEOTIDE SEQUENCE [LARGE SCALE GENOMIC DNA]</scope>
    <source>
        <strain evidence="13 14">DSM 25799</strain>
    </source>
</reference>
<comment type="caution">
    <text evidence="13">The sequence shown here is derived from an EMBL/GenBank/DDBJ whole genome shotgun (WGS) entry which is preliminary data.</text>
</comment>
<keyword evidence="7" id="KW-0378">Hydrolase</keyword>
<keyword evidence="10" id="KW-0482">Metalloprotease</keyword>
<dbReference type="PANTHER" id="PTHR43221">
    <property type="entry name" value="PROTEASE HTPX"/>
    <property type="match status" value="1"/>
</dbReference>
<evidence type="ECO:0000256" key="1">
    <source>
        <dbReference type="ARBA" id="ARBA00001947"/>
    </source>
</evidence>
<dbReference type="PANTHER" id="PTHR43221:SF1">
    <property type="entry name" value="PROTEASE HTPX"/>
    <property type="match status" value="1"/>
</dbReference>
<evidence type="ECO:0000256" key="5">
    <source>
        <dbReference type="ARBA" id="ARBA00022692"/>
    </source>
</evidence>
<keyword evidence="14" id="KW-1185">Reference proteome</keyword>
<keyword evidence="11" id="KW-0472">Membrane</keyword>
<evidence type="ECO:0000256" key="10">
    <source>
        <dbReference type="ARBA" id="ARBA00023049"/>
    </source>
</evidence>
<dbReference type="EMBL" id="JACHHK010000002">
    <property type="protein sequence ID" value="MBB5182678.1"/>
    <property type="molecule type" value="Genomic_DNA"/>
</dbReference>
<evidence type="ECO:0000259" key="12">
    <source>
        <dbReference type="Pfam" id="PF01435"/>
    </source>
</evidence>
<dbReference type="GO" id="GO:0005886">
    <property type="term" value="C:plasma membrane"/>
    <property type="evidence" value="ECO:0007669"/>
    <property type="project" value="UniProtKB-SubCell"/>
</dbReference>
<keyword evidence="5" id="KW-0812">Transmembrane</keyword>
<evidence type="ECO:0000256" key="8">
    <source>
        <dbReference type="ARBA" id="ARBA00022833"/>
    </source>
</evidence>